<dbReference type="RefSeq" id="WP_349232001.1">
    <property type="nucleotide sequence ID" value="NZ_JBBMFK010000017.1"/>
</dbReference>
<comment type="caution">
    <text evidence="1">The sequence shown here is derived from an EMBL/GenBank/DDBJ whole genome shotgun (WGS) entry which is preliminary data.</text>
</comment>
<evidence type="ECO:0000313" key="1">
    <source>
        <dbReference type="EMBL" id="MEQ2444000.1"/>
    </source>
</evidence>
<organism evidence="1 2">
    <name type="scientific">Pseudoflavonifractor intestinihominis</name>
    <dbReference type="NCBI Taxonomy" id="3133171"/>
    <lineage>
        <taxon>Bacteria</taxon>
        <taxon>Bacillati</taxon>
        <taxon>Bacillota</taxon>
        <taxon>Clostridia</taxon>
        <taxon>Eubacteriales</taxon>
        <taxon>Oscillospiraceae</taxon>
        <taxon>Pseudoflavonifractor</taxon>
    </lineage>
</organism>
<accession>A0ABV1EBC4</accession>
<dbReference type="EMBL" id="JBBMFK010000017">
    <property type="protein sequence ID" value="MEQ2444000.1"/>
    <property type="molecule type" value="Genomic_DNA"/>
</dbReference>
<sequence>MADTQQDLLALQYSPSFTLQGLQEENVNLTLPLLPALLLPSPAP</sequence>
<evidence type="ECO:0000313" key="2">
    <source>
        <dbReference type="Proteomes" id="UP001464378"/>
    </source>
</evidence>
<reference evidence="1 2" key="1">
    <citation type="submission" date="2024-03" db="EMBL/GenBank/DDBJ databases">
        <title>Human intestinal bacterial collection.</title>
        <authorList>
            <person name="Pauvert C."/>
            <person name="Hitch T.C.A."/>
            <person name="Clavel T."/>
        </authorList>
    </citation>
    <scope>NUCLEOTIDE SEQUENCE [LARGE SCALE GENOMIC DNA]</scope>
    <source>
        <strain evidence="1 2">CLA-AP-H29</strain>
    </source>
</reference>
<name>A0ABV1EBC4_9FIRM</name>
<dbReference type="Proteomes" id="UP001464378">
    <property type="component" value="Unassembled WGS sequence"/>
</dbReference>
<keyword evidence="2" id="KW-1185">Reference proteome</keyword>
<proteinExistence type="predicted"/>
<protein>
    <submittedName>
        <fullName evidence="1">Uncharacterized protein</fullName>
    </submittedName>
</protein>
<gene>
    <name evidence="1" type="ORF">WMO64_11050</name>
</gene>